<dbReference type="RefSeq" id="WP_197921427.1">
    <property type="nucleotide sequence ID" value="NZ_CAWPTA010000007.1"/>
</dbReference>
<name>A0ABS0N453_9SPHN</name>
<accession>A0ABS0N453</accession>
<dbReference type="Pfam" id="PF09826">
    <property type="entry name" value="Beta_propel"/>
    <property type="match status" value="1"/>
</dbReference>
<comment type="caution">
    <text evidence="2">The sequence shown here is derived from an EMBL/GenBank/DDBJ whole genome shotgun (WGS) entry which is preliminary data.</text>
</comment>
<keyword evidence="1" id="KW-0732">Signal</keyword>
<gene>
    <name evidence="2" type="ORF">I5L03_09135</name>
</gene>
<dbReference type="EMBL" id="JAEANY010000002">
    <property type="protein sequence ID" value="MBH5322749.1"/>
    <property type="molecule type" value="Genomic_DNA"/>
</dbReference>
<dbReference type="SUPFAM" id="SSF56935">
    <property type="entry name" value="Porins"/>
    <property type="match status" value="1"/>
</dbReference>
<evidence type="ECO:0000256" key="1">
    <source>
        <dbReference type="SAM" id="SignalP"/>
    </source>
</evidence>
<sequence>MRLGLLAAACLLVPFSAAQAQGTWDHPYLEDLATPDLQTFEDEREFRRWVRDLRRAQRYITGENRAEIDPEIYVASLRVERQDPDCSPLYEDCVSAEGDDAGTVVVTGTRMRQSSLSSPMSVTTADAESITNNQSAGVDEGDIVKRMGDYLLVLQDGRIFVANFRTMELTDRIDVYRTDEDGDPIGADWYDEMLVQGDHIIIAAYSYEDDASELSVFRLNRDNGTIERRGVFLISSEDYYDVDNYATRVIGDQLVIYTPYDPQDLVNRRNRPSIRRWVPSEEFDDEDRGRAILDVRDIYRPVFGTFDPIVHTISRCDLGGLDEDNLTCESTAFIAGEAAEMFVSPENIFLATTAASYNDTSSYRVCRAREAGFEANTEAPPGAVFRIPMRRPDEVDLLAVRGVVFDQFSMEQQRSRFRMLTSWQDITCTDSWWRSERERGDIELVDVPLVRFGTRYSEPDDGRFTTLPEVDDGFFENRFVGEWLLYGSRTRYGRPPEAEEGDVFESSGLMAVPLGEPDDAQRVPLSHEITRIESLGGDAIVTGYRDDTGLIISYLDLAETAQVADAALLPGRFESESRSHAFNATIYADGDGLMGLPTVRSEHESGRYYWRSDNSDISFLRFSPSGQLTDLSDVSPAPPEDKRESEYECEVSCVDWYGNARPIFIGEGVYALMGTEIVEARALEDRVEVLRRLDLTAE</sequence>
<feature type="chain" id="PRO_5046109199" evidence="1">
    <location>
        <begin position="21"/>
        <end position="698"/>
    </location>
</feature>
<dbReference type="Proteomes" id="UP000602442">
    <property type="component" value="Unassembled WGS sequence"/>
</dbReference>
<dbReference type="InterPro" id="IPR019198">
    <property type="entry name" value="Beta_propeller_containing"/>
</dbReference>
<evidence type="ECO:0000313" key="3">
    <source>
        <dbReference type="Proteomes" id="UP000602442"/>
    </source>
</evidence>
<organism evidence="2 3">
    <name type="scientific">Aurantiacibacter sediminis</name>
    <dbReference type="NCBI Taxonomy" id="2793064"/>
    <lineage>
        <taxon>Bacteria</taxon>
        <taxon>Pseudomonadati</taxon>
        <taxon>Pseudomonadota</taxon>
        <taxon>Alphaproteobacteria</taxon>
        <taxon>Sphingomonadales</taxon>
        <taxon>Erythrobacteraceae</taxon>
        <taxon>Aurantiacibacter</taxon>
    </lineage>
</organism>
<keyword evidence="3" id="KW-1185">Reference proteome</keyword>
<evidence type="ECO:0000313" key="2">
    <source>
        <dbReference type="EMBL" id="MBH5322749.1"/>
    </source>
</evidence>
<reference evidence="2 3" key="1">
    <citation type="submission" date="2020-11" db="EMBL/GenBank/DDBJ databases">
        <title>Erythrobacter sediminis sp. nov., a marine bacterium from a tidal flat of Garorim Bay.</title>
        <authorList>
            <person name="Kim D."/>
            <person name="Yoo Y."/>
            <person name="Kim J.-J."/>
        </authorList>
    </citation>
    <scope>NUCLEOTIDE SEQUENCE [LARGE SCALE GENOMIC DNA]</scope>
    <source>
        <strain evidence="2 3">JGD-13</strain>
    </source>
</reference>
<feature type="signal peptide" evidence="1">
    <location>
        <begin position="1"/>
        <end position="20"/>
    </location>
</feature>
<protein>
    <submittedName>
        <fullName evidence="2">Beta-propeller domain-containing protein</fullName>
    </submittedName>
</protein>
<proteinExistence type="predicted"/>